<keyword evidence="4" id="KW-0929">Antimicrobial</keyword>
<dbReference type="VEuPathDB" id="VectorBase:MDOMA2_011884"/>
<dbReference type="GO" id="GO:0042742">
    <property type="term" value="P:defense response to bacterium"/>
    <property type="evidence" value="ECO:0007669"/>
    <property type="project" value="UniProtKB-KW"/>
</dbReference>
<keyword evidence="13" id="KW-1185">Reference proteome</keyword>
<evidence type="ECO:0000256" key="3">
    <source>
        <dbReference type="ARBA" id="ARBA00022525"/>
    </source>
</evidence>
<feature type="domain" description="Attacin N-terminal" evidence="10">
    <location>
        <begin position="23"/>
        <end position="86"/>
    </location>
</feature>
<dbReference type="GO" id="GO:0045087">
    <property type="term" value="P:innate immune response"/>
    <property type="evidence" value="ECO:0007669"/>
    <property type="project" value="UniProtKB-KW"/>
</dbReference>
<evidence type="ECO:0000256" key="6">
    <source>
        <dbReference type="ARBA" id="ARBA00022729"/>
    </source>
</evidence>
<dbReference type="Proteomes" id="UP001652621">
    <property type="component" value="Unplaced"/>
</dbReference>
<feature type="domain" description="Attacin C-terminal" evidence="11">
    <location>
        <begin position="90"/>
        <end position="208"/>
    </location>
</feature>
<dbReference type="AlphaFoldDB" id="A0A1I8NCR3"/>
<evidence type="ECO:0000259" key="11">
    <source>
        <dbReference type="Pfam" id="PF03769"/>
    </source>
</evidence>
<feature type="signal peptide" evidence="9">
    <location>
        <begin position="1"/>
        <end position="20"/>
    </location>
</feature>
<keyword evidence="3" id="KW-0964">Secreted</keyword>
<keyword evidence="8" id="KW-0044">Antibiotic</keyword>
<proteinExistence type="inferred from homology"/>
<dbReference type="Pfam" id="PF03769">
    <property type="entry name" value="Attacin_C"/>
    <property type="match status" value="1"/>
</dbReference>
<evidence type="ECO:0000313" key="12">
    <source>
        <dbReference type="EnsemblMetazoa" id="MDOA013864-PA"/>
    </source>
</evidence>
<dbReference type="GO" id="GO:0005576">
    <property type="term" value="C:extracellular region"/>
    <property type="evidence" value="ECO:0007669"/>
    <property type="project" value="UniProtKB-SubCell"/>
</dbReference>
<feature type="chain" id="PRO_5044507499" evidence="9 14">
    <location>
        <begin position="21"/>
        <end position="208"/>
    </location>
</feature>
<comment type="similarity">
    <text evidence="2">Belongs to the attacin/sarcotoxin-2 family.</text>
</comment>
<reference evidence="14" key="1">
    <citation type="journal article" date="2012" name="Mol. Biol. Rep.">
        <title>Transcriptomic analysis of the housefly (Musca domestica) larva using massively parallel pyrosequencing.</title>
        <authorList>
            <person name="Liu F."/>
            <person name="Tang T."/>
            <person name="Sun L."/>
            <person name="Jose Priya T.A."/>
        </authorList>
    </citation>
    <scope>NUCLEOTIDE SEQUENCE</scope>
</reference>
<dbReference type="Pfam" id="PF03768">
    <property type="entry name" value="Attacin_N"/>
    <property type="match status" value="1"/>
</dbReference>
<gene>
    <name evidence="12" type="primary">101889508</name>
    <name evidence="14" type="synonym">attacin</name>
</gene>
<evidence type="ECO:0000256" key="9">
    <source>
        <dbReference type="SAM" id="SignalP"/>
    </source>
</evidence>
<name>A0A1I8NCR3_MUSDO</name>
<evidence type="ECO:0000256" key="1">
    <source>
        <dbReference type="ARBA" id="ARBA00004613"/>
    </source>
</evidence>
<evidence type="ECO:0000256" key="2">
    <source>
        <dbReference type="ARBA" id="ARBA00007550"/>
    </source>
</evidence>
<reference evidence="12" key="3">
    <citation type="submission" date="2020-05" db="UniProtKB">
        <authorList>
            <consortium name="EnsemblMetazoa"/>
        </authorList>
    </citation>
    <scope>IDENTIFICATION</scope>
    <source>
        <strain evidence="12">Aabys</strain>
    </source>
</reference>
<comment type="subcellular location">
    <subcellularLocation>
        <location evidence="1">Secreted</location>
    </subcellularLocation>
</comment>
<dbReference type="InterPro" id="IPR005521">
    <property type="entry name" value="Attacin_C"/>
</dbReference>
<dbReference type="OrthoDB" id="7441167at2759"/>
<organism evidence="12">
    <name type="scientific">Musca domestica</name>
    <name type="common">House fly</name>
    <dbReference type="NCBI Taxonomy" id="7370"/>
    <lineage>
        <taxon>Eukaryota</taxon>
        <taxon>Metazoa</taxon>
        <taxon>Ecdysozoa</taxon>
        <taxon>Arthropoda</taxon>
        <taxon>Hexapoda</taxon>
        <taxon>Insecta</taxon>
        <taxon>Pterygota</taxon>
        <taxon>Neoptera</taxon>
        <taxon>Endopterygota</taxon>
        <taxon>Diptera</taxon>
        <taxon>Brachycera</taxon>
        <taxon>Muscomorpha</taxon>
        <taxon>Muscoidea</taxon>
        <taxon>Muscidae</taxon>
        <taxon>Musca</taxon>
    </lineage>
</organism>
<keyword evidence="5" id="KW-0399">Innate immunity</keyword>
<sequence>MFSKSIGIIVVLATLAVVNAQFGGSITSNSRGGADVFARLGHQFGDSKRNVGGGVFASGNTLGGPVTRGAFLSGNADRFGGSLSHSRTDNFGSTFSQKLNANLFQNDKHKLDANAFHSRTNLDNGFKFNTVGGGLDYNHANGHGASVTASRIPQLNMNTVDVTGKANLWKSADRATSLDLTGGVSKNFGGPLDGQTNKHIGVGLSHDF</sequence>
<evidence type="ECO:0000256" key="4">
    <source>
        <dbReference type="ARBA" id="ARBA00022529"/>
    </source>
</evidence>
<evidence type="ECO:0000313" key="13">
    <source>
        <dbReference type="Proteomes" id="UP001652621"/>
    </source>
</evidence>
<dbReference type="RefSeq" id="NP_001295990.2">
    <property type="nucleotide sequence ID" value="NM_001309061.2"/>
</dbReference>
<accession>A0A1I8NCR3</accession>
<keyword evidence="6 9" id="KW-0732">Signal</keyword>
<protein>
    <submittedName>
        <fullName evidence="14">Attacin-A-like isoform 1 precursor</fullName>
    </submittedName>
</protein>
<reference evidence="14" key="2">
    <citation type="journal article" date="2015" name="G3 (Bethesda)">
        <title>Transcriptomic Analysis of Musca domestica to Reveal Key Genes of the Prophenoloxidase-Activating System.</title>
        <authorList>
            <person name="Li D."/>
            <person name="Liang Y."/>
            <person name="Wang X."/>
            <person name="Wang L."/>
            <person name="Qi M."/>
            <person name="Yu Y."/>
            <person name="Luan Y."/>
        </authorList>
    </citation>
    <scope>NUCLEOTIDE SEQUENCE</scope>
</reference>
<dbReference type="EnsemblMetazoa" id="MDOA013864-RA">
    <property type="protein sequence ID" value="MDOA013864-PA"/>
    <property type="gene ID" value="MDOA013864"/>
</dbReference>
<dbReference type="VEuPathDB" id="VectorBase:MDOA013864"/>
<dbReference type="eggNOG" id="ENOG502SZ31">
    <property type="taxonomic scope" value="Eukaryota"/>
</dbReference>
<evidence type="ECO:0000256" key="8">
    <source>
        <dbReference type="ARBA" id="ARBA00023022"/>
    </source>
</evidence>
<evidence type="ECO:0000256" key="7">
    <source>
        <dbReference type="ARBA" id="ARBA00022859"/>
    </source>
</evidence>
<reference evidence="14" key="4">
    <citation type="submission" date="2025-05" db="UniProtKB">
        <authorList>
            <consortium name="RefSeq"/>
        </authorList>
    </citation>
    <scope>IDENTIFICATION</scope>
</reference>
<evidence type="ECO:0000313" key="14">
    <source>
        <dbReference type="RefSeq" id="NP_001295990.2"/>
    </source>
</evidence>
<evidence type="ECO:0000256" key="5">
    <source>
        <dbReference type="ARBA" id="ARBA00022588"/>
    </source>
</evidence>
<evidence type="ECO:0000259" key="10">
    <source>
        <dbReference type="Pfam" id="PF03768"/>
    </source>
</evidence>
<dbReference type="InterPro" id="IPR005520">
    <property type="entry name" value="Attacin_N"/>
</dbReference>
<keyword evidence="7" id="KW-0391">Immunity</keyword>